<feature type="domain" description="Alginate export" evidence="1">
    <location>
        <begin position="155"/>
        <end position="545"/>
    </location>
</feature>
<evidence type="ECO:0000313" key="2">
    <source>
        <dbReference type="EMBL" id="SIN90824.1"/>
    </source>
</evidence>
<dbReference type="Gene3D" id="2.40.160.100">
    <property type="match status" value="1"/>
</dbReference>
<gene>
    <name evidence="2" type="ORF">SAMN02743940_0112</name>
</gene>
<proteinExistence type="predicted"/>
<keyword evidence="3" id="KW-1185">Reference proteome</keyword>
<name>A0A1N6F6K4_9PROT</name>
<dbReference type="EMBL" id="FSRO01000001">
    <property type="protein sequence ID" value="SIN90824.1"/>
    <property type="molecule type" value="Genomic_DNA"/>
</dbReference>
<protein>
    <submittedName>
        <fullName evidence="2">Alginate export</fullName>
    </submittedName>
</protein>
<dbReference type="eggNOG" id="COG3637">
    <property type="taxonomic scope" value="Bacteria"/>
</dbReference>
<organism evidence="2 3">
    <name type="scientific">Nitrosomonas cryotolerans ATCC 49181</name>
    <dbReference type="NCBI Taxonomy" id="1131553"/>
    <lineage>
        <taxon>Bacteria</taxon>
        <taxon>Pseudomonadati</taxon>
        <taxon>Pseudomonadota</taxon>
        <taxon>Betaproteobacteria</taxon>
        <taxon>Nitrosomonadales</taxon>
        <taxon>Nitrosomonadaceae</taxon>
        <taxon>Nitrosomonas</taxon>
    </lineage>
</organism>
<evidence type="ECO:0000313" key="3">
    <source>
        <dbReference type="Proteomes" id="UP000185062"/>
    </source>
</evidence>
<dbReference type="AlphaFoldDB" id="A0A1N6F6K4"/>
<dbReference type="Proteomes" id="UP000185062">
    <property type="component" value="Unassembled WGS sequence"/>
</dbReference>
<dbReference type="InterPro" id="IPR025388">
    <property type="entry name" value="Alginate_export_dom"/>
</dbReference>
<dbReference type="STRING" id="44575.SAMN05216419_10428"/>
<dbReference type="Pfam" id="PF13372">
    <property type="entry name" value="Alginate_exp"/>
    <property type="match status" value="1"/>
</dbReference>
<sequence length="556" mass="63748">MTIFNSFVSFYVSMTQPITYSNVRVNKWCLNLCLSIGVASLMSLGIAAEPDTDTNKTMMAMASSSEIDWSTVPPATPMPRPGLFSKPAPASGYYSIGDFLTGNKRSGPPVSPYAPSALLPTSAFDIDFRYLETPGYEEDFFDPVKRIHLGSDWLLSFGGSFWYRYMHETDSRLNISGKNNDYHLTRTRVHADLWYRDQVRIFAEFLDARSFGPELTPLAIDRNHTDLLNLFADVKLGNVKEAPLYIRFGRQELLYGSQRLIAPLDWANTRRTFQGIKTFWRSPTWDVDAFWVRPMDTEKGDFDNWDQQRNFFGLWGTYKPMKNQLLDLYFLSLDDNRTLNPANLRQGNILQGDSTVHTLGGRIVGDYNRFLYELEGMYQFGKRSNLDISAFSVSTGIGYQLPLPMNPNIWIRYDFASGDSNPQDGRSNTFNHLFPFGHYYFGYLDQVGRQNIHDFNAQITLKPQPWFTFLAQYHRYYLANKRDFLYNAGGAATLRDPTGQSGSHVGDAIDFVVNFHIARHHDALIGYSKLFTGNFIENQRPGISPDLLYVQYNFRF</sequence>
<dbReference type="RefSeq" id="WP_177183608.1">
    <property type="nucleotide sequence ID" value="NZ_FSRO01000001.1"/>
</dbReference>
<dbReference type="InterPro" id="IPR053728">
    <property type="entry name" value="Alginate_Permeability_Chnl"/>
</dbReference>
<accession>A0A1N6F6K4</accession>
<reference evidence="2 3" key="1">
    <citation type="submission" date="2016-12" db="EMBL/GenBank/DDBJ databases">
        <authorList>
            <person name="Song W.-J."/>
            <person name="Kurnit D.M."/>
        </authorList>
    </citation>
    <scope>NUCLEOTIDE SEQUENCE [LARGE SCALE GENOMIC DNA]</scope>
    <source>
        <strain evidence="2 3">ATCC 49181</strain>
    </source>
</reference>
<evidence type="ECO:0000259" key="1">
    <source>
        <dbReference type="Pfam" id="PF13372"/>
    </source>
</evidence>